<dbReference type="OrthoDB" id="2656488at2"/>
<evidence type="ECO:0000259" key="1">
    <source>
        <dbReference type="PROSITE" id="PS50164"/>
    </source>
</evidence>
<dbReference type="InterPro" id="IPR025579">
    <property type="entry name" value="DUF4357"/>
</dbReference>
<evidence type="ECO:0000313" key="2">
    <source>
        <dbReference type="EMBL" id="GFE94524.1"/>
    </source>
</evidence>
<dbReference type="Pfam" id="PF14267">
    <property type="entry name" value="DUF4357"/>
    <property type="match status" value="1"/>
</dbReference>
<dbReference type="CDD" id="cd10447">
    <property type="entry name" value="GIY-YIG_unchar_2"/>
    <property type="match status" value="1"/>
</dbReference>
<comment type="caution">
    <text evidence="2">The sequence shown here is derived from an EMBL/GenBank/DDBJ whole genome shotgun (WGS) entry which is preliminary data.</text>
</comment>
<keyword evidence="3" id="KW-1185">Reference proteome</keyword>
<dbReference type="Proteomes" id="UP000548726">
    <property type="component" value="Unassembled WGS sequence"/>
</dbReference>
<dbReference type="AlphaFoldDB" id="A0A6V8IBC5"/>
<protein>
    <recommendedName>
        <fullName evidence="1">GIY-YIG domain-containing protein</fullName>
    </recommendedName>
</protein>
<evidence type="ECO:0000313" key="3">
    <source>
        <dbReference type="Proteomes" id="UP000548726"/>
    </source>
</evidence>
<dbReference type="PROSITE" id="PS50164">
    <property type="entry name" value="GIY_YIG"/>
    <property type="match status" value="1"/>
</dbReference>
<organism evidence="2 3">
    <name type="scientific">Acetobacter persici</name>
    <dbReference type="NCBI Taxonomy" id="1076596"/>
    <lineage>
        <taxon>Bacteria</taxon>
        <taxon>Pseudomonadati</taxon>
        <taxon>Pseudomonadota</taxon>
        <taxon>Alphaproteobacteria</taxon>
        <taxon>Acetobacterales</taxon>
        <taxon>Acetobacteraceae</taxon>
        <taxon>Acetobacter</taxon>
    </lineage>
</organism>
<name>A0A6V8IBC5_9PROT</name>
<accession>A0A6V8IBC5</accession>
<dbReference type="EMBL" id="BLJP01000013">
    <property type="protein sequence ID" value="GFE94524.1"/>
    <property type="molecule type" value="Genomic_DNA"/>
</dbReference>
<dbReference type="InterPro" id="IPR000305">
    <property type="entry name" value="GIY-YIG_endonuc"/>
</dbReference>
<proteinExistence type="predicted"/>
<sequence>MSYPQTIQIFLPSGDPQGIRIAAITTRILQVFEVPRVQLNTFLALPEAEYVGVYVLFGSNEETGNDCAYIGQSGKIGSRLKQHNEKKDFWDRALIAISLTKSMTVTHAHFLEWIAIQQANIAARFELENGKDERKPHTPAPMEAECREIFDTFDILLTTLGFPLFKPLLDNTSSAAADLTTSMTQQSPVPASPSGINLFLKGGGVDASARYTEEGVVVRKGSYGRRLPTNTFAKTIQNKKREKMIEEGVLRIDHDKLFFEKDLLFRSPSTAAIYVFGRSANGWTEWKNLHGETLSKIMGRDLKE</sequence>
<feature type="domain" description="GIY-YIG" evidence="1">
    <location>
        <begin position="49"/>
        <end position="127"/>
    </location>
</feature>
<gene>
    <name evidence="2" type="ORF">DmAi_25830</name>
</gene>
<dbReference type="RefSeq" id="WP_086655853.1">
    <property type="nucleotide sequence ID" value="NZ_BLJP01000013.1"/>
</dbReference>
<reference evidence="2 3" key="1">
    <citation type="journal article" date="2020" name="Cell Rep.">
        <title>Local necrotic cells trigger systemic immune activation via gut microbiome dysbiosis in Drosophila.</title>
        <authorList>
            <person name="Kosakamoto H."/>
            <person name="Yamauchi T."/>
            <person name="Akuzawa-Tokita Y."/>
            <person name="Nishimura K."/>
            <person name="Soga T."/>
            <person name="Murakami T."/>
            <person name="Mori H."/>
            <person name="Yamamoto K."/>
            <person name="Miyazaki R."/>
            <person name="Koto A."/>
            <person name="Miura M."/>
            <person name="Obata F."/>
        </authorList>
    </citation>
    <scope>NUCLEOTIDE SEQUENCE [LARGE SCALE GENOMIC DNA]</scope>
    <source>
        <strain evidence="2 3">Ai</strain>
    </source>
</reference>